<dbReference type="EMBL" id="CP089982">
    <property type="protein sequence ID" value="WXA97379.1"/>
    <property type="molecule type" value="Genomic_DNA"/>
</dbReference>
<sequence>MSMRRAIVFVGAGLVLVLLAVFFAVPEIARRRAISDAKARGVTLTIDKARLTGSGVRFFKLEAHLDKVPGAVARAEEANVELSGLSPRELTLQGLDVSIPDLLAALPQLEVQRAQYATGAAIENDLQRIVFKDALVHLARFAGESTSLEVAGATAEIGDETHLRADKVTGTLGASPFGPWKVVVDRTREMTTTRIAMDPSKPDVPQVSIGQTANATNLDINAPRAHLRSLGLPYSAFGLAADEDPEIEVDASTMSTSGESAGAMLFQTWGAHVGPFPAPVDVKLGGKWKGQGESLAIHDGVFQLGPFAGSLRGNVRAGLAPRLDFAFDSEPIPCGDFASQAAQPGLIGALLQRKTGVTGSVVLSGSLVFDAANPAENRLNLKPSADCSFTLR</sequence>
<evidence type="ECO:0008006" key="3">
    <source>
        <dbReference type="Google" id="ProtNLM"/>
    </source>
</evidence>
<protein>
    <recommendedName>
        <fullName evidence="3">AsmA family protein</fullName>
    </recommendedName>
</protein>
<evidence type="ECO:0000313" key="1">
    <source>
        <dbReference type="EMBL" id="WXA97379.1"/>
    </source>
</evidence>
<dbReference type="RefSeq" id="WP_394847995.1">
    <property type="nucleotide sequence ID" value="NZ_CP089982.1"/>
</dbReference>
<dbReference type="Proteomes" id="UP001379533">
    <property type="component" value="Chromosome"/>
</dbReference>
<name>A0ABZ2KFN1_9BACT</name>
<proteinExistence type="predicted"/>
<gene>
    <name evidence="1" type="ORF">LZC95_11085</name>
</gene>
<reference evidence="1 2" key="1">
    <citation type="submission" date="2021-12" db="EMBL/GenBank/DDBJ databases">
        <title>Discovery of the Pendulisporaceae a myxobacterial family with distinct sporulation behavior and unique specialized metabolism.</title>
        <authorList>
            <person name="Garcia R."/>
            <person name="Popoff A."/>
            <person name="Bader C.D."/>
            <person name="Loehr J."/>
            <person name="Walesch S."/>
            <person name="Walt C."/>
            <person name="Boldt J."/>
            <person name="Bunk B."/>
            <person name="Haeckl F.J.F.P.J."/>
            <person name="Gunesch A.P."/>
            <person name="Birkelbach J."/>
            <person name="Nuebel U."/>
            <person name="Pietschmann T."/>
            <person name="Bach T."/>
            <person name="Mueller R."/>
        </authorList>
    </citation>
    <scope>NUCLEOTIDE SEQUENCE [LARGE SCALE GENOMIC DNA]</scope>
    <source>
        <strain evidence="1 2">MSr12523</strain>
    </source>
</reference>
<evidence type="ECO:0000313" key="2">
    <source>
        <dbReference type="Proteomes" id="UP001379533"/>
    </source>
</evidence>
<organism evidence="1 2">
    <name type="scientific">Pendulispora brunnea</name>
    <dbReference type="NCBI Taxonomy" id="2905690"/>
    <lineage>
        <taxon>Bacteria</taxon>
        <taxon>Pseudomonadati</taxon>
        <taxon>Myxococcota</taxon>
        <taxon>Myxococcia</taxon>
        <taxon>Myxococcales</taxon>
        <taxon>Sorangiineae</taxon>
        <taxon>Pendulisporaceae</taxon>
        <taxon>Pendulispora</taxon>
    </lineage>
</organism>
<accession>A0ABZ2KFN1</accession>
<keyword evidence="2" id="KW-1185">Reference proteome</keyword>